<comment type="subcellular location">
    <subcellularLocation>
        <location evidence="6">Cell membrane</location>
        <topology evidence="6">Multi-pass membrane protein</topology>
    </subcellularLocation>
    <subcellularLocation>
        <location evidence="1">Membrane</location>
    </subcellularLocation>
</comment>
<dbReference type="AlphaFoldDB" id="A0A4Q7TK74"/>
<dbReference type="Pfam" id="PF02104">
    <property type="entry name" value="SURF1"/>
    <property type="match status" value="1"/>
</dbReference>
<evidence type="ECO:0000256" key="5">
    <source>
        <dbReference type="ARBA" id="ARBA00023136"/>
    </source>
</evidence>
<accession>A0A4Q7TK74</accession>
<reference evidence="8 9" key="1">
    <citation type="journal article" date="2015" name="Stand. Genomic Sci.">
        <title>Genomic Encyclopedia of Bacterial and Archaeal Type Strains, Phase III: the genomes of soil and plant-associated and newly described type strains.</title>
        <authorList>
            <person name="Whitman W.B."/>
            <person name="Woyke T."/>
            <person name="Klenk H.P."/>
            <person name="Zhou Y."/>
            <person name="Lilburn T.G."/>
            <person name="Beck B.J."/>
            <person name="De Vos P."/>
            <person name="Vandamme P."/>
            <person name="Eisen J.A."/>
            <person name="Garrity G."/>
            <person name="Hugenholtz P."/>
            <person name="Kyrpides N.C."/>
        </authorList>
    </citation>
    <scope>NUCLEOTIDE SEQUENCE [LARGE SCALE GENOMIC DNA]</scope>
    <source>
        <strain evidence="8 9">RF6</strain>
    </source>
</reference>
<name>A0A4Q7TK74_9MICO</name>
<feature type="compositionally biased region" description="Polar residues" evidence="7">
    <location>
        <begin position="1"/>
        <end position="21"/>
    </location>
</feature>
<evidence type="ECO:0000256" key="1">
    <source>
        <dbReference type="ARBA" id="ARBA00004370"/>
    </source>
</evidence>
<dbReference type="RefSeq" id="WP_130454964.1">
    <property type="nucleotide sequence ID" value="NZ_QYAG01000003.1"/>
</dbReference>
<evidence type="ECO:0000256" key="6">
    <source>
        <dbReference type="RuleBase" id="RU363076"/>
    </source>
</evidence>
<dbReference type="EMBL" id="SHKI01000007">
    <property type="protein sequence ID" value="RZT60991.1"/>
    <property type="molecule type" value="Genomic_DNA"/>
</dbReference>
<evidence type="ECO:0000256" key="4">
    <source>
        <dbReference type="ARBA" id="ARBA00022989"/>
    </source>
</evidence>
<dbReference type="InterPro" id="IPR045214">
    <property type="entry name" value="Surf1/Surf4"/>
</dbReference>
<evidence type="ECO:0000256" key="7">
    <source>
        <dbReference type="SAM" id="MobiDB-lite"/>
    </source>
</evidence>
<comment type="caution">
    <text evidence="8">The sequence shown here is derived from an EMBL/GenBank/DDBJ whole genome shotgun (WGS) entry which is preliminary data.</text>
</comment>
<keyword evidence="9" id="KW-1185">Reference proteome</keyword>
<dbReference type="Proteomes" id="UP000291832">
    <property type="component" value="Unassembled WGS sequence"/>
</dbReference>
<feature type="compositionally biased region" description="Acidic residues" evidence="7">
    <location>
        <begin position="301"/>
        <end position="310"/>
    </location>
</feature>
<keyword evidence="3 6" id="KW-0812">Transmembrane</keyword>
<evidence type="ECO:0000313" key="9">
    <source>
        <dbReference type="Proteomes" id="UP000291832"/>
    </source>
</evidence>
<evidence type="ECO:0000313" key="8">
    <source>
        <dbReference type="EMBL" id="RZT60991.1"/>
    </source>
</evidence>
<gene>
    <name evidence="8" type="ORF">EV139_2737</name>
</gene>
<keyword evidence="6" id="KW-1003">Cell membrane</keyword>
<dbReference type="GO" id="GO:0005886">
    <property type="term" value="C:plasma membrane"/>
    <property type="evidence" value="ECO:0007669"/>
    <property type="project" value="UniProtKB-SubCell"/>
</dbReference>
<dbReference type="PANTHER" id="PTHR23427">
    <property type="entry name" value="SURFEIT LOCUS PROTEIN"/>
    <property type="match status" value="1"/>
</dbReference>
<protein>
    <recommendedName>
        <fullName evidence="6">SURF1-like protein</fullName>
    </recommendedName>
</protein>
<organism evidence="8 9">
    <name type="scientific">Leucobacter luti</name>
    <dbReference type="NCBI Taxonomy" id="340320"/>
    <lineage>
        <taxon>Bacteria</taxon>
        <taxon>Bacillati</taxon>
        <taxon>Actinomycetota</taxon>
        <taxon>Actinomycetes</taxon>
        <taxon>Micrococcales</taxon>
        <taxon>Microbacteriaceae</taxon>
        <taxon>Leucobacter</taxon>
    </lineage>
</organism>
<feature type="region of interest" description="Disordered" evidence="7">
    <location>
        <begin position="1"/>
        <end position="26"/>
    </location>
</feature>
<evidence type="ECO:0000256" key="3">
    <source>
        <dbReference type="ARBA" id="ARBA00022692"/>
    </source>
</evidence>
<dbReference type="InterPro" id="IPR002994">
    <property type="entry name" value="Surf1/Shy1"/>
</dbReference>
<evidence type="ECO:0000256" key="2">
    <source>
        <dbReference type="ARBA" id="ARBA00007165"/>
    </source>
</evidence>
<dbReference type="PANTHER" id="PTHR23427:SF2">
    <property type="entry name" value="SURFEIT LOCUS PROTEIN 1"/>
    <property type="match status" value="1"/>
</dbReference>
<dbReference type="PROSITE" id="PS50895">
    <property type="entry name" value="SURF1"/>
    <property type="match status" value="1"/>
</dbReference>
<proteinExistence type="inferred from homology"/>
<keyword evidence="5 6" id="KW-0472">Membrane</keyword>
<sequence>MQNTQDPTQAQRSEAQRSEPQSAPVPQPGWSFLRSSRWFGYFVMLLIFSIACVFLGNWQFDRRAEARAEIDRLDANYGSEAAPLAEELPTLDSFSEDDQKWRTVWVSGEYIGDPVLARNRPGPDGVGSDLIQALRTEDGNVFFIDRGWVPVDGGSADSGEVGIADLPQSPTGTVRVEARLRASEPEIAGRTSSGITVPSIEVPELAELTGTTGEVYTGAYGMLVSESPSAEHGVLPAEPERDEGPHLSYALQWYVFIIIAAIGVAIAARREYRSLNAGSQIVQDQDRRAAERRTKRGPTDADVEDALLDA</sequence>
<dbReference type="OrthoDB" id="9807214at2"/>
<feature type="transmembrane region" description="Helical" evidence="6">
    <location>
        <begin position="251"/>
        <end position="268"/>
    </location>
</feature>
<dbReference type="CDD" id="cd06662">
    <property type="entry name" value="SURF1"/>
    <property type="match status" value="1"/>
</dbReference>
<keyword evidence="4 6" id="KW-1133">Transmembrane helix</keyword>
<feature type="region of interest" description="Disordered" evidence="7">
    <location>
        <begin position="279"/>
        <end position="310"/>
    </location>
</feature>
<comment type="similarity">
    <text evidence="2 6">Belongs to the SURF1 family.</text>
</comment>
<feature type="transmembrane region" description="Helical" evidence="6">
    <location>
        <begin position="38"/>
        <end position="58"/>
    </location>
</feature>